<sequence length="306" mass="32869">MDQQADIAVGLGALSPQAAMPQLQGKDSASGDGGYAAVEKQLPSERTQEDENDMWRNFVFGGSPESLEKALEEARRDTARCLRPSLPSTSSDSCEKSQQGFIMSPLGLEPIDRCDFAEGLCDPTGDMITTASASHVATAGTSSADLSPETTSGSVETAVRTDQATHGSFSSSSAAGNNTSRLLFPSDPMASSTCDADTCMSTIDPKELEKHGEPDESFKFARPKLFVGKKIEHVDEKRQIALSAPQIRGKAQTRRRQKRTNDGRANIRKLPNYGGSDPIEEFEGDCRSDRAEKGSMFGALETEDGF</sequence>
<feature type="region of interest" description="Disordered" evidence="1">
    <location>
        <begin position="1"/>
        <end position="51"/>
    </location>
</feature>
<organism evidence="2 3">
    <name type="scientific">Diaporthe eres</name>
    <name type="common">Phomopsis oblonga</name>
    <dbReference type="NCBI Taxonomy" id="83184"/>
    <lineage>
        <taxon>Eukaryota</taxon>
        <taxon>Fungi</taxon>
        <taxon>Dikarya</taxon>
        <taxon>Ascomycota</taxon>
        <taxon>Pezizomycotina</taxon>
        <taxon>Sordariomycetes</taxon>
        <taxon>Sordariomycetidae</taxon>
        <taxon>Diaporthales</taxon>
        <taxon>Diaporthaceae</taxon>
        <taxon>Diaporthe</taxon>
        <taxon>Diaporthe eres species complex</taxon>
    </lineage>
</organism>
<proteinExistence type="predicted"/>
<comment type="caution">
    <text evidence="2">The sequence shown here is derived from an EMBL/GenBank/DDBJ whole genome shotgun (WGS) entry which is preliminary data.</text>
</comment>
<evidence type="ECO:0000313" key="2">
    <source>
        <dbReference type="EMBL" id="KAK7721611.1"/>
    </source>
</evidence>
<feature type="compositionally biased region" description="Low complexity" evidence="1">
    <location>
        <begin position="167"/>
        <end position="180"/>
    </location>
</feature>
<evidence type="ECO:0000313" key="3">
    <source>
        <dbReference type="Proteomes" id="UP001430848"/>
    </source>
</evidence>
<keyword evidence="3" id="KW-1185">Reference proteome</keyword>
<name>A0ABR1NZT2_DIAER</name>
<accession>A0ABR1NZT2</accession>
<feature type="region of interest" description="Disordered" evidence="1">
    <location>
        <begin position="246"/>
        <end position="283"/>
    </location>
</feature>
<dbReference type="Proteomes" id="UP001430848">
    <property type="component" value="Unassembled WGS sequence"/>
</dbReference>
<gene>
    <name evidence="2" type="ORF">SLS63_009517</name>
</gene>
<evidence type="ECO:0000256" key="1">
    <source>
        <dbReference type="SAM" id="MobiDB-lite"/>
    </source>
</evidence>
<protein>
    <submittedName>
        <fullName evidence="2">Uncharacterized protein</fullName>
    </submittedName>
</protein>
<reference evidence="2 3" key="1">
    <citation type="submission" date="2024-02" db="EMBL/GenBank/DDBJ databases">
        <title>De novo assembly and annotation of 12 fungi associated with fruit tree decline syndrome in Ontario, Canada.</title>
        <authorList>
            <person name="Sulman M."/>
            <person name="Ellouze W."/>
            <person name="Ilyukhin E."/>
        </authorList>
    </citation>
    <scope>NUCLEOTIDE SEQUENCE [LARGE SCALE GENOMIC DNA]</scope>
    <source>
        <strain evidence="2 3">M169</strain>
    </source>
</reference>
<dbReference type="EMBL" id="JAKNSF020000070">
    <property type="protein sequence ID" value="KAK7721611.1"/>
    <property type="molecule type" value="Genomic_DNA"/>
</dbReference>
<feature type="region of interest" description="Disordered" evidence="1">
    <location>
        <begin position="160"/>
        <end position="186"/>
    </location>
</feature>